<dbReference type="PROSITE" id="PS51702">
    <property type="entry name" value="HTH_MU"/>
    <property type="match status" value="1"/>
</dbReference>
<dbReference type="Gene3D" id="1.10.10.10">
    <property type="entry name" value="Winged helix-like DNA-binding domain superfamily/Winged helix DNA-binding domain"/>
    <property type="match status" value="1"/>
</dbReference>
<evidence type="ECO:0000313" key="4">
    <source>
        <dbReference type="EMBL" id="MTW19123.1"/>
    </source>
</evidence>
<dbReference type="InterPro" id="IPR036388">
    <property type="entry name" value="WH-like_DNA-bd_sf"/>
</dbReference>
<dbReference type="InterPro" id="IPR012337">
    <property type="entry name" value="RNaseH-like_sf"/>
</dbReference>
<dbReference type="Proteomes" id="UP000438991">
    <property type="component" value="Unassembled WGS sequence"/>
</dbReference>
<dbReference type="PROSITE" id="PS50994">
    <property type="entry name" value="INTEGRASE"/>
    <property type="match status" value="1"/>
</dbReference>
<dbReference type="InterPro" id="IPR015378">
    <property type="entry name" value="Transposase-like_Mu_C"/>
</dbReference>
<dbReference type="InterPro" id="IPR015126">
    <property type="entry name" value="Mu_I-gamma"/>
</dbReference>
<feature type="domain" description="HTH Mu-type" evidence="3">
    <location>
        <begin position="3"/>
        <end position="74"/>
    </location>
</feature>
<feature type="domain" description="Integrase catalytic" evidence="2">
    <location>
        <begin position="242"/>
        <end position="458"/>
    </location>
</feature>
<dbReference type="InterPro" id="IPR009057">
    <property type="entry name" value="Homeodomain-like_sf"/>
</dbReference>
<dbReference type="Gene3D" id="6.10.250.2550">
    <property type="match status" value="1"/>
</dbReference>
<dbReference type="InterPro" id="IPR004189">
    <property type="entry name" value="Phage_Mu_transposase"/>
</dbReference>
<sequence length="659" mass="73227">MREWFTLAELLDVGSVALPTDMGAMSRLIEREGWRADARRSRRRDGQGGGWEYHVSLFPADVQARLVAREAGVAGEQPREIAAARVSALWDRFARLPERTKQEARERLAAVDRVDLLSRGMTRQVAVALVAREAGISTSTLWGWLRTAGEVPASDRLAALAPRHVGRTATADCHPQAWAFLCADYMRPEQPAFVACHRRLMDAAAAQGWAPIPSAKTLQRRIEREFPRAVRTLLRKGAEAAARTYPHQTRDRAVFRALEAVNADGHTFDVFVRWLDGTVSRPVLIAIQDLYSGMIVGWRLDRSESWHAVRLAIRDMAETFGLPERIWLDNGRAFASKWISGRQETRYRFKVRADEPEGVLTGLGIQVHWTTPYHGQAKPIERAFRDLAEQIAKHPACAGAYTGNKPTAKPENYGSAAVPFAEFQALVAAEIARHNARPGRRTATAKGRSLAETFRASYEHPHTLVRKASPVQLHELMLASEAITARQPDGSLHLADSRYWSEALVDHIGKKLVVRFDPDNLLEPVAAYTLDGRFIAQCECLESAGFNDIAAAREHARQRKAYLRALREARDLSMTMSAAELARLMPRAEPPSPPSPKVVKLVAAGGRRAPMPVDDVAPIGAADIGTLLRECEARGVVPFARREKEEGGRPTEWSARRPE</sequence>
<dbReference type="InterPro" id="IPR009004">
    <property type="entry name" value="Transposase_Mu_C"/>
</dbReference>
<dbReference type="InterPro" id="IPR001584">
    <property type="entry name" value="Integrase_cat-core"/>
</dbReference>
<organism evidence="4 5">
    <name type="scientific">Rhodoplanes serenus</name>
    <dbReference type="NCBI Taxonomy" id="200615"/>
    <lineage>
        <taxon>Bacteria</taxon>
        <taxon>Pseudomonadati</taxon>
        <taxon>Pseudomonadota</taxon>
        <taxon>Alphaproteobacteria</taxon>
        <taxon>Hyphomicrobiales</taxon>
        <taxon>Nitrobacteraceae</taxon>
        <taxon>Rhodoplanes</taxon>
    </lineage>
</organism>
<evidence type="ECO:0000259" key="3">
    <source>
        <dbReference type="PROSITE" id="PS51702"/>
    </source>
</evidence>
<dbReference type="SUPFAM" id="SSF46955">
    <property type="entry name" value="Putative DNA-binding domain"/>
    <property type="match status" value="1"/>
</dbReference>
<dbReference type="Gene3D" id="1.10.10.60">
    <property type="entry name" value="Homeodomain-like"/>
    <property type="match status" value="2"/>
</dbReference>
<evidence type="ECO:0000313" key="5">
    <source>
        <dbReference type="Proteomes" id="UP000438991"/>
    </source>
</evidence>
<dbReference type="GO" id="GO:0003677">
    <property type="term" value="F:DNA binding"/>
    <property type="evidence" value="ECO:0007669"/>
    <property type="project" value="InterPro"/>
</dbReference>
<evidence type="ECO:0000259" key="2">
    <source>
        <dbReference type="PROSITE" id="PS50994"/>
    </source>
</evidence>
<dbReference type="InterPro" id="IPR009061">
    <property type="entry name" value="DNA-bd_dom_put_sf"/>
</dbReference>
<dbReference type="InterPro" id="IPR036397">
    <property type="entry name" value="RNaseH_sf"/>
</dbReference>
<comment type="caution">
    <text evidence="4">The sequence shown here is derived from an EMBL/GenBank/DDBJ whole genome shotgun (WGS) entry which is preliminary data.</text>
</comment>
<dbReference type="EMBL" id="WNKV01000024">
    <property type="protein sequence ID" value="MTW19123.1"/>
    <property type="molecule type" value="Genomic_DNA"/>
</dbReference>
<proteinExistence type="predicted"/>
<dbReference type="Pfam" id="PF09039">
    <property type="entry name" value="HTH_Tnp_Mu_2"/>
    <property type="match status" value="1"/>
</dbReference>
<evidence type="ECO:0000256" key="1">
    <source>
        <dbReference type="SAM" id="MobiDB-lite"/>
    </source>
</evidence>
<dbReference type="GO" id="GO:0004803">
    <property type="term" value="F:transposase activity"/>
    <property type="evidence" value="ECO:0007669"/>
    <property type="project" value="InterPro"/>
</dbReference>
<feature type="region of interest" description="Disordered" evidence="1">
    <location>
        <begin position="639"/>
        <end position="659"/>
    </location>
</feature>
<protein>
    <submittedName>
        <fullName evidence="4">DDE-type integrase/transposase/recombinase</fullName>
    </submittedName>
</protein>
<name>A0A9X4XPU3_9BRAD</name>
<dbReference type="SUPFAM" id="SSF50610">
    <property type="entry name" value="mu transposase, C-terminal domain"/>
    <property type="match status" value="1"/>
</dbReference>
<dbReference type="Gene3D" id="3.30.420.10">
    <property type="entry name" value="Ribonuclease H-like superfamily/Ribonuclease H"/>
    <property type="match status" value="1"/>
</dbReference>
<gene>
    <name evidence="4" type="ORF">GJ689_23265</name>
</gene>
<dbReference type="GO" id="GO:0015074">
    <property type="term" value="P:DNA integration"/>
    <property type="evidence" value="ECO:0007669"/>
    <property type="project" value="InterPro"/>
</dbReference>
<dbReference type="Pfam" id="PF09299">
    <property type="entry name" value="Mu-transpos_C"/>
    <property type="match status" value="1"/>
</dbReference>
<dbReference type="SUPFAM" id="SSF46689">
    <property type="entry name" value="Homeodomain-like"/>
    <property type="match status" value="2"/>
</dbReference>
<accession>A0A9X4XPU3</accession>
<dbReference type="Gene3D" id="2.30.30.130">
    <property type="entry name" value="Transposase, Mu, C-terminal"/>
    <property type="match status" value="1"/>
</dbReference>
<dbReference type="AlphaFoldDB" id="A0A9X4XPU3"/>
<dbReference type="RefSeq" id="WP_155481416.1">
    <property type="nucleotide sequence ID" value="NZ_WNKV01000024.1"/>
</dbReference>
<feature type="compositionally biased region" description="Basic and acidic residues" evidence="1">
    <location>
        <begin position="640"/>
        <end position="659"/>
    </location>
</feature>
<dbReference type="InterPro" id="IPR003314">
    <property type="entry name" value="Mu-type_HTH"/>
</dbReference>
<dbReference type="GO" id="GO:0006313">
    <property type="term" value="P:DNA transposition"/>
    <property type="evidence" value="ECO:0007669"/>
    <property type="project" value="InterPro"/>
</dbReference>
<dbReference type="SUPFAM" id="SSF53098">
    <property type="entry name" value="Ribonuclease H-like"/>
    <property type="match status" value="1"/>
</dbReference>
<reference evidence="4 5" key="1">
    <citation type="submission" date="2019-11" db="EMBL/GenBank/DDBJ databases">
        <title>Whole-genome sequence of Rhodoplanes serenus DSM 18633, type strain.</title>
        <authorList>
            <person name="Kyndt J.A."/>
            <person name="Meyer T.E."/>
        </authorList>
    </citation>
    <scope>NUCLEOTIDE SEQUENCE [LARGE SCALE GENOMIC DNA]</scope>
    <source>
        <strain evidence="4 5">DSM 18633</strain>
    </source>
</reference>
<dbReference type="Pfam" id="PF02914">
    <property type="entry name" value="DDE_2"/>
    <property type="match status" value="1"/>
</dbReference>